<evidence type="ECO:0000313" key="1">
    <source>
        <dbReference type="EMBL" id="AKA68451.1"/>
    </source>
</evidence>
<protein>
    <submittedName>
        <fullName evidence="1">Uncharacterized protein</fullName>
    </submittedName>
</protein>
<keyword evidence="2" id="KW-1185">Reference proteome</keyword>
<evidence type="ECO:0000313" key="2">
    <source>
        <dbReference type="Proteomes" id="UP000033115"/>
    </source>
</evidence>
<name>A0A0E3GQE9_CLOSL</name>
<proteinExistence type="predicted"/>
<accession>A0A0E3GQE9</accession>
<gene>
    <name evidence="1" type="ORF">CSCA_1326</name>
</gene>
<dbReference type="Proteomes" id="UP000033115">
    <property type="component" value="Chromosome"/>
</dbReference>
<dbReference type="KEGG" id="csq:CSCA_1326"/>
<sequence>MFTFKYTKINYKFSSNDNHAIEYIANWAEKNINGSNVMKIC</sequence>
<dbReference type="EMBL" id="CP009933">
    <property type="protein sequence ID" value="AKA68451.1"/>
    <property type="molecule type" value="Genomic_DNA"/>
</dbReference>
<organism evidence="1 2">
    <name type="scientific">Clostridium scatologenes</name>
    <dbReference type="NCBI Taxonomy" id="1548"/>
    <lineage>
        <taxon>Bacteria</taxon>
        <taxon>Bacillati</taxon>
        <taxon>Bacillota</taxon>
        <taxon>Clostridia</taxon>
        <taxon>Eubacteriales</taxon>
        <taxon>Clostridiaceae</taxon>
        <taxon>Clostridium</taxon>
    </lineage>
</organism>
<dbReference type="AlphaFoldDB" id="A0A0E3GQE9"/>
<dbReference type="STRING" id="1548.CSCA_1326"/>
<reference evidence="1 2" key="1">
    <citation type="journal article" date="2015" name="J. Biotechnol.">
        <title>Complete genome sequence of a malodorant-producing acetogen, Clostridium scatologenes ATCC 25775(T).</title>
        <authorList>
            <person name="Zhu Z."/>
            <person name="Guo T."/>
            <person name="Zheng H."/>
            <person name="Song T."/>
            <person name="Ouyang P."/>
            <person name="Xie J."/>
        </authorList>
    </citation>
    <scope>NUCLEOTIDE SEQUENCE [LARGE SCALE GENOMIC DNA]</scope>
    <source>
        <strain evidence="1 2">ATCC 25775</strain>
    </source>
</reference>
<dbReference type="HOGENOM" id="CLU_3268203_0_0_9"/>